<evidence type="ECO:0000256" key="8">
    <source>
        <dbReference type="SAM" id="SignalP"/>
    </source>
</evidence>
<dbReference type="GO" id="GO:0005886">
    <property type="term" value="C:plasma membrane"/>
    <property type="evidence" value="ECO:0007669"/>
    <property type="project" value="UniProtKB-SubCell"/>
</dbReference>
<keyword evidence="8" id="KW-0732">Signal</keyword>
<dbReference type="SUPFAM" id="SSF82861">
    <property type="entry name" value="Mechanosensitive channel protein MscS (YggB), transmembrane region"/>
    <property type="match status" value="1"/>
</dbReference>
<evidence type="ECO:0000259" key="9">
    <source>
        <dbReference type="Pfam" id="PF00924"/>
    </source>
</evidence>
<feature type="transmembrane region" description="Helical" evidence="7">
    <location>
        <begin position="560"/>
        <end position="580"/>
    </location>
</feature>
<keyword evidence="5 7" id="KW-1133">Transmembrane helix</keyword>
<evidence type="ECO:0000256" key="3">
    <source>
        <dbReference type="ARBA" id="ARBA00022475"/>
    </source>
</evidence>
<dbReference type="InterPro" id="IPR006685">
    <property type="entry name" value="MscS_channel_2nd"/>
</dbReference>
<feature type="transmembrane region" description="Helical" evidence="7">
    <location>
        <begin position="507"/>
        <end position="530"/>
    </location>
</feature>
<dbReference type="Gene3D" id="2.30.30.60">
    <property type="match status" value="1"/>
</dbReference>
<feature type="domain" description="Mechanosensitive ion channel MscS C-terminal" evidence="10">
    <location>
        <begin position="676"/>
        <end position="757"/>
    </location>
</feature>
<feature type="transmembrane region" description="Helical" evidence="7">
    <location>
        <begin position="465"/>
        <end position="487"/>
    </location>
</feature>
<evidence type="ECO:0000256" key="1">
    <source>
        <dbReference type="ARBA" id="ARBA00004651"/>
    </source>
</evidence>
<dbReference type="SUPFAM" id="SSF82689">
    <property type="entry name" value="Mechanosensitive channel protein MscS (YggB), C-terminal domain"/>
    <property type="match status" value="1"/>
</dbReference>
<dbReference type="SUPFAM" id="SSF50182">
    <property type="entry name" value="Sm-like ribonucleoproteins"/>
    <property type="match status" value="1"/>
</dbReference>
<dbReference type="GO" id="GO:0008381">
    <property type="term" value="F:mechanosensitive monoatomic ion channel activity"/>
    <property type="evidence" value="ECO:0007669"/>
    <property type="project" value="UniProtKB-ARBA"/>
</dbReference>
<dbReference type="PANTHER" id="PTHR30347">
    <property type="entry name" value="POTASSIUM CHANNEL RELATED"/>
    <property type="match status" value="1"/>
</dbReference>
<dbReference type="KEGG" id="mmob:F6R98_19735"/>
<evidence type="ECO:0000256" key="5">
    <source>
        <dbReference type="ARBA" id="ARBA00022989"/>
    </source>
</evidence>
<dbReference type="InterPro" id="IPR011066">
    <property type="entry name" value="MscS_channel_C_sf"/>
</dbReference>
<evidence type="ECO:0000256" key="2">
    <source>
        <dbReference type="ARBA" id="ARBA00008017"/>
    </source>
</evidence>
<evidence type="ECO:0000313" key="12">
    <source>
        <dbReference type="Proteomes" id="UP000325755"/>
    </source>
</evidence>
<keyword evidence="12" id="KW-1185">Reference proteome</keyword>
<dbReference type="EMBL" id="CP044205">
    <property type="protein sequence ID" value="QFY44582.1"/>
    <property type="molecule type" value="Genomic_DNA"/>
</dbReference>
<feature type="chain" id="PRO_5024916387" evidence="8">
    <location>
        <begin position="29"/>
        <end position="812"/>
    </location>
</feature>
<feature type="transmembrane region" description="Helical" evidence="7">
    <location>
        <begin position="280"/>
        <end position="303"/>
    </location>
</feature>
<keyword evidence="6 7" id="KW-0472">Membrane</keyword>
<evidence type="ECO:0000256" key="7">
    <source>
        <dbReference type="SAM" id="Phobius"/>
    </source>
</evidence>
<feature type="transmembrane region" description="Helical" evidence="7">
    <location>
        <begin position="424"/>
        <end position="445"/>
    </location>
</feature>
<dbReference type="InterPro" id="IPR011014">
    <property type="entry name" value="MscS_channel_TM-2"/>
</dbReference>
<name>A0A5Q0BN53_9GAMM</name>
<keyword evidence="4 7" id="KW-0812">Transmembrane</keyword>
<gene>
    <name evidence="11" type="ORF">F6R98_19735</name>
</gene>
<dbReference type="AlphaFoldDB" id="A0A5Q0BN53"/>
<feature type="transmembrane region" description="Helical" evidence="7">
    <location>
        <begin position="324"/>
        <end position="346"/>
    </location>
</feature>
<dbReference type="RefSeq" id="WP_153250545.1">
    <property type="nucleotide sequence ID" value="NZ_CP044205.1"/>
</dbReference>
<dbReference type="Pfam" id="PF21082">
    <property type="entry name" value="MS_channel_3rd"/>
    <property type="match status" value="1"/>
</dbReference>
<evidence type="ECO:0000313" key="11">
    <source>
        <dbReference type="EMBL" id="QFY44582.1"/>
    </source>
</evidence>
<evidence type="ECO:0000256" key="4">
    <source>
        <dbReference type="ARBA" id="ARBA00022692"/>
    </source>
</evidence>
<dbReference type="InterPro" id="IPR023408">
    <property type="entry name" value="MscS_beta-dom_sf"/>
</dbReference>
<sequence length="812" mass="89673">MKKPGYLSIIRSCLSIYIIAFFALNAYAETSTSFTTLVEWNDAVDKIEKNAAKPDVNSDQLDAMQTQLATLRTQLQETLNSSILDKQALDVVIGAFGPEPATDSPPEAEPIKAKRKQISDDLIETNNKIKGAELVIAHIDHVLVGIVAAKSARFAEKIRVRNENPLSSELWNKAANEFIAGWRLSRTGLQAFLSNLRISHLPVLGYMGVVGALLLVVYMLRLRKRLKAQAELQQEKPTQEQRLRFALYMGLINSLVPSTVIGVVYAALYHYGIPDNAQDLALAVILSLIMLFLVAAFCTTVLLPFNPHWRLIGATGHGSRSLGIVIIVITSVFALDNIINELQIYFAASEELTVAHKFISSICITATLLISLRQPFWQTTSNSATRPSILKPQTWGTLRAILSILVLAIPLSALAGYVTLSRLLATQIVLTLGLFIGGALIKSIIAEIIRHQFSLTRENGENLRFWITAFANLLLGLIAVFMLLLIWGARKHEISAWLHQTFFSIRIGNLTLSPSNILFAILLFIGLSLTTRLLQRSLDKHIFPHTLLDIGLRNSIRSSVGYIGFVLAAVLAASTIGLNLSNLAMIVGALSVGIGFGLQNIINNFVSGIILLVERPIKVGDWIVVGEHQGHVAKINVRATELTTFERASVFIPNSSLISSAVMNRTHADRDGRIILPVGIAYDADACLVKSLLLDIADKHPAVKYTPAPNVIFRGFGNDALQLELFVYIVDVDKLLSVTSDLCFSINQSLRENRISIPFPQRDVHLNFEDRQLDAILHSVDTLCERNEKSGWRKASIMGRRNRPVRSRDSEN</sequence>
<feature type="transmembrane region" description="Helical" evidence="7">
    <location>
        <begin position="203"/>
        <end position="222"/>
    </location>
</feature>
<feature type="transmembrane region" description="Helical" evidence="7">
    <location>
        <begin position="397"/>
        <end position="418"/>
    </location>
</feature>
<comment type="subcellular location">
    <subcellularLocation>
        <location evidence="1">Cell membrane</location>
        <topology evidence="1">Multi-pass membrane protein</topology>
    </subcellularLocation>
</comment>
<protein>
    <submittedName>
        <fullName evidence="11">Mechanosensitive ion channel family protein</fullName>
    </submittedName>
</protein>
<keyword evidence="3" id="KW-1003">Cell membrane</keyword>
<accession>A0A5Q0BN53</accession>
<proteinExistence type="inferred from homology"/>
<evidence type="ECO:0000256" key="6">
    <source>
        <dbReference type="ARBA" id="ARBA00023136"/>
    </source>
</evidence>
<dbReference type="Gene3D" id="3.30.70.100">
    <property type="match status" value="1"/>
</dbReference>
<dbReference type="InterPro" id="IPR010920">
    <property type="entry name" value="LSM_dom_sf"/>
</dbReference>
<comment type="similarity">
    <text evidence="2">Belongs to the MscS (TC 1.A.23) family.</text>
</comment>
<dbReference type="Proteomes" id="UP000325755">
    <property type="component" value="Chromosome"/>
</dbReference>
<organism evidence="11 12">
    <name type="scientific">Candidatus Methylospira mobilis</name>
    <dbReference type="NCBI Taxonomy" id="1808979"/>
    <lineage>
        <taxon>Bacteria</taxon>
        <taxon>Pseudomonadati</taxon>
        <taxon>Pseudomonadota</taxon>
        <taxon>Gammaproteobacteria</taxon>
        <taxon>Methylococcales</taxon>
        <taxon>Methylococcaceae</taxon>
        <taxon>Candidatus Methylospira</taxon>
    </lineage>
</organism>
<dbReference type="InterPro" id="IPR049278">
    <property type="entry name" value="MS_channel_C"/>
</dbReference>
<feature type="transmembrane region" description="Helical" evidence="7">
    <location>
        <begin position="586"/>
        <end position="613"/>
    </location>
</feature>
<feature type="domain" description="Mechanosensitive ion channel MscS" evidence="9">
    <location>
        <begin position="600"/>
        <end position="666"/>
    </location>
</feature>
<dbReference type="InParanoid" id="A0A5Q0BN53"/>
<feature type="transmembrane region" description="Helical" evidence="7">
    <location>
        <begin position="243"/>
        <end position="268"/>
    </location>
</feature>
<dbReference type="Pfam" id="PF00924">
    <property type="entry name" value="MS_channel_2nd"/>
    <property type="match status" value="1"/>
</dbReference>
<feature type="transmembrane region" description="Helical" evidence="7">
    <location>
        <begin position="358"/>
        <end position="376"/>
    </location>
</feature>
<reference evidence="11 12" key="1">
    <citation type="submission" date="2019-09" db="EMBL/GenBank/DDBJ databases">
        <title>Ecophysiology of the spiral-shaped methanotroph Methylospira mobilis as revealed by the complete genome sequence.</title>
        <authorList>
            <person name="Oshkin I.Y."/>
            <person name="Dedysh S.N."/>
            <person name="Miroshnikov K."/>
            <person name="Danilova O.V."/>
            <person name="Hakobyan A."/>
            <person name="Liesack W."/>
        </authorList>
    </citation>
    <scope>NUCLEOTIDE SEQUENCE [LARGE SCALE GENOMIC DNA]</scope>
    <source>
        <strain evidence="11 12">Shm1</strain>
    </source>
</reference>
<feature type="signal peptide" evidence="8">
    <location>
        <begin position="1"/>
        <end position="28"/>
    </location>
</feature>
<dbReference type="InterPro" id="IPR052702">
    <property type="entry name" value="MscS-like_channel"/>
</dbReference>
<evidence type="ECO:0000259" key="10">
    <source>
        <dbReference type="Pfam" id="PF21082"/>
    </source>
</evidence>
<dbReference type="Gene3D" id="1.10.287.1260">
    <property type="match status" value="1"/>
</dbReference>
<dbReference type="PANTHER" id="PTHR30347:SF1">
    <property type="entry name" value="MECHANOSENSITIVE CHANNEL MSCK"/>
    <property type="match status" value="1"/>
</dbReference>
<dbReference type="FunCoup" id="A0A5Q0BN53">
    <property type="interactions" value="63"/>
</dbReference>
<dbReference type="OrthoDB" id="9799209at2"/>